<evidence type="ECO:0000313" key="3">
    <source>
        <dbReference type="EMBL" id="KAJ2865586.1"/>
    </source>
</evidence>
<dbReference type="InterPro" id="IPR029060">
    <property type="entry name" value="PIN-like_dom_sf"/>
</dbReference>
<name>A0A9W8ITJ1_9FUNG</name>
<reference evidence="3" key="1">
    <citation type="submission" date="2022-07" db="EMBL/GenBank/DDBJ databases">
        <title>Phylogenomic reconstructions and comparative analyses of Kickxellomycotina fungi.</title>
        <authorList>
            <person name="Reynolds N.K."/>
            <person name="Stajich J.E."/>
            <person name="Barry K."/>
            <person name="Grigoriev I.V."/>
            <person name="Crous P."/>
            <person name="Smith M.E."/>
        </authorList>
    </citation>
    <scope>NUCLEOTIDE SEQUENCE</scope>
    <source>
        <strain evidence="3">RSA 476</strain>
    </source>
</reference>
<feature type="compositionally biased region" description="Polar residues" evidence="1">
    <location>
        <begin position="373"/>
        <end position="391"/>
    </location>
</feature>
<dbReference type="Pfam" id="PF13638">
    <property type="entry name" value="PIN_4"/>
    <property type="match status" value="1"/>
</dbReference>
<dbReference type="Proteomes" id="UP001140074">
    <property type="component" value="Unassembled WGS sequence"/>
</dbReference>
<dbReference type="SMART" id="SM00670">
    <property type="entry name" value="PINc"/>
    <property type="match status" value="1"/>
</dbReference>
<feature type="compositionally biased region" description="Low complexity" evidence="1">
    <location>
        <begin position="211"/>
        <end position="220"/>
    </location>
</feature>
<dbReference type="InterPro" id="IPR052626">
    <property type="entry name" value="SWT1_Regulator"/>
</dbReference>
<feature type="region of interest" description="Disordered" evidence="1">
    <location>
        <begin position="251"/>
        <end position="271"/>
    </location>
</feature>
<dbReference type="PANTHER" id="PTHR16161:SF0">
    <property type="entry name" value="TRANSCRIPTIONAL PROTEIN SWT1"/>
    <property type="match status" value="1"/>
</dbReference>
<dbReference type="SUPFAM" id="SSF88723">
    <property type="entry name" value="PIN domain-like"/>
    <property type="match status" value="1"/>
</dbReference>
<evidence type="ECO:0000259" key="2">
    <source>
        <dbReference type="SMART" id="SM00670"/>
    </source>
</evidence>
<gene>
    <name evidence="3" type="ORF">GGH94_002103</name>
</gene>
<dbReference type="InterPro" id="IPR002716">
    <property type="entry name" value="PIN_dom"/>
</dbReference>
<proteinExistence type="predicted"/>
<dbReference type="GO" id="GO:0005634">
    <property type="term" value="C:nucleus"/>
    <property type="evidence" value="ECO:0007669"/>
    <property type="project" value="TreeGrafter"/>
</dbReference>
<accession>A0A9W8ITJ1</accession>
<evidence type="ECO:0000313" key="4">
    <source>
        <dbReference type="Proteomes" id="UP001140074"/>
    </source>
</evidence>
<feature type="region of interest" description="Disordered" evidence="1">
    <location>
        <begin position="205"/>
        <end position="237"/>
    </location>
</feature>
<dbReference type="Gene3D" id="3.40.50.1010">
    <property type="entry name" value="5'-nuclease"/>
    <property type="match status" value="1"/>
</dbReference>
<dbReference type="PANTHER" id="PTHR16161">
    <property type="entry name" value="TRANSCRIPTIONAL PROTEIN SWT1"/>
    <property type="match status" value="1"/>
</dbReference>
<dbReference type="GO" id="GO:0004540">
    <property type="term" value="F:RNA nuclease activity"/>
    <property type="evidence" value="ECO:0007669"/>
    <property type="project" value="UniProtKB-ARBA"/>
</dbReference>
<feature type="region of interest" description="Disordered" evidence="1">
    <location>
        <begin position="373"/>
        <end position="401"/>
    </location>
</feature>
<dbReference type="AlphaFoldDB" id="A0A9W8ITJ1"/>
<protein>
    <recommendedName>
        <fullName evidence="2">PIN domain-containing protein</fullName>
    </recommendedName>
</protein>
<comment type="caution">
    <text evidence="3">The sequence shown here is derived from an EMBL/GenBank/DDBJ whole genome shotgun (WGS) entry which is preliminary data.</text>
</comment>
<dbReference type="EMBL" id="JANBUY010000056">
    <property type="protein sequence ID" value="KAJ2865586.1"/>
    <property type="molecule type" value="Genomic_DNA"/>
</dbReference>
<evidence type="ECO:0000256" key="1">
    <source>
        <dbReference type="SAM" id="MobiDB-lite"/>
    </source>
</evidence>
<sequence>MQSTSAASGANHLPALSKIDRDLLETAKMAVVIDTNYLIYDLGLIQALSRLAYLEQLVIVIPSAVVQELDNMKNSNKVTDSFGSRPARISDLSRAASNFISDTLDRKDSTLRCQKLSEFLHPPANDVKEREKADDRILDCCLYIIERRKLPVAMLTRDRNLSIKARANDCPTCSDWTNGAYGLLLAILSSGGLQAQAPIEAIPPEMFDQGSSASASSSSSQAPKQLSRKAKKAARISVKEIHRLKDSSIQRKGTTLKGEHTMQGTRQRAKRVEGRVPVALVGELVPLGLPTHAPSPSPAAPGPHPLSRVPALGRSSSEFTFNMPINTPNITTLPGGVVDLTRGIYSVDDDMDIDMSDDPDVQYIHTLSASQRSWDSVQSTTTHPVPTTSLAHSRPVDLTSPADGEPGPVLIYLDEDIDRAMQERRLPMMSKSEVDISRGIAEFLRTGWECKFTDLLIKQFEKHLGEGSTYARGWREKLEEDFAPPPWRSATVMLTIVLYYWKSVFSDIFPSNLPDLIRGALPWVMEIEGLKECPDTRRVLPPRLRFKPFNYPASSGIAYQVDGALGNEDPREAEQRAETRKLIYLVKKMLAQCHSIENDSERKHREMVVGDLVAWEKAHSKIV</sequence>
<keyword evidence="4" id="KW-1185">Reference proteome</keyword>
<organism evidence="3 4">
    <name type="scientific">Coemansia aciculifera</name>
    <dbReference type="NCBI Taxonomy" id="417176"/>
    <lineage>
        <taxon>Eukaryota</taxon>
        <taxon>Fungi</taxon>
        <taxon>Fungi incertae sedis</taxon>
        <taxon>Zoopagomycota</taxon>
        <taxon>Kickxellomycotina</taxon>
        <taxon>Kickxellomycetes</taxon>
        <taxon>Kickxellales</taxon>
        <taxon>Kickxellaceae</taxon>
        <taxon>Coemansia</taxon>
    </lineage>
</organism>
<feature type="domain" description="PIN" evidence="2">
    <location>
        <begin position="29"/>
        <end position="163"/>
    </location>
</feature>
<dbReference type="CDD" id="cd18727">
    <property type="entry name" value="PIN_Swt1-like"/>
    <property type="match status" value="1"/>
</dbReference>